<dbReference type="PATRIC" id="fig|1619028.3.peg.514"/>
<evidence type="ECO:0000256" key="3">
    <source>
        <dbReference type="ARBA" id="ARBA00022598"/>
    </source>
</evidence>
<evidence type="ECO:0000256" key="7">
    <source>
        <dbReference type="ARBA" id="ARBA00023146"/>
    </source>
</evidence>
<dbReference type="InterPro" id="IPR014729">
    <property type="entry name" value="Rossmann-like_a/b/a_fold"/>
</dbReference>
<dbReference type="InterPro" id="IPR050203">
    <property type="entry name" value="Trp-tRNA_synthetase"/>
</dbReference>
<keyword evidence="4 10" id="KW-0547">Nucleotide-binding</keyword>
<evidence type="ECO:0000256" key="9">
    <source>
        <dbReference type="NCBIfam" id="TIGR00233"/>
    </source>
</evidence>
<keyword evidence="5 10" id="KW-0067">ATP-binding</keyword>
<dbReference type="InterPro" id="IPR001412">
    <property type="entry name" value="aa-tRNA-synth_I_CS"/>
</dbReference>
<dbReference type="PROSITE" id="PS00178">
    <property type="entry name" value="AA_TRNA_LIGASE_I"/>
    <property type="match status" value="1"/>
</dbReference>
<dbReference type="NCBIfam" id="TIGR00233">
    <property type="entry name" value="trpS"/>
    <property type="match status" value="1"/>
</dbReference>
<dbReference type="Pfam" id="PF00579">
    <property type="entry name" value="tRNA-synt_1b"/>
    <property type="match status" value="1"/>
</dbReference>
<name>A0A0G0HW25_9BACT</name>
<reference evidence="11 12" key="1">
    <citation type="journal article" date="2015" name="Nature">
        <title>rRNA introns, odd ribosomes, and small enigmatic genomes across a large radiation of phyla.</title>
        <authorList>
            <person name="Brown C.T."/>
            <person name="Hug L.A."/>
            <person name="Thomas B.C."/>
            <person name="Sharon I."/>
            <person name="Castelle C.J."/>
            <person name="Singh A."/>
            <person name="Wilkins M.J."/>
            <person name="Williams K.H."/>
            <person name="Banfield J.F."/>
        </authorList>
    </citation>
    <scope>NUCLEOTIDE SEQUENCE [LARGE SCALE GENOMIC DNA]</scope>
</reference>
<dbReference type="CDD" id="cd00806">
    <property type="entry name" value="TrpRS_core"/>
    <property type="match status" value="1"/>
</dbReference>
<accession>A0A0G0HW25</accession>
<evidence type="ECO:0000256" key="2">
    <source>
        <dbReference type="ARBA" id="ARBA00013161"/>
    </source>
</evidence>
<dbReference type="PRINTS" id="PR01039">
    <property type="entry name" value="TRNASYNTHTRP"/>
</dbReference>
<keyword evidence="7 10" id="KW-0030">Aminoacyl-tRNA synthetase</keyword>
<comment type="caution">
    <text evidence="11">The sequence shown here is derived from an EMBL/GenBank/DDBJ whole genome shotgun (WGS) entry which is preliminary data.</text>
</comment>
<evidence type="ECO:0000256" key="5">
    <source>
        <dbReference type="ARBA" id="ARBA00022840"/>
    </source>
</evidence>
<evidence type="ECO:0000313" key="12">
    <source>
        <dbReference type="Proteomes" id="UP000034430"/>
    </source>
</evidence>
<dbReference type="PANTHER" id="PTHR43766">
    <property type="entry name" value="TRYPTOPHAN--TRNA LIGASE, MITOCHONDRIAL"/>
    <property type="match status" value="1"/>
</dbReference>
<evidence type="ECO:0000256" key="6">
    <source>
        <dbReference type="ARBA" id="ARBA00022917"/>
    </source>
</evidence>
<dbReference type="EMBL" id="LBTU01000038">
    <property type="protein sequence ID" value="KKQ46492.1"/>
    <property type="molecule type" value="Genomic_DNA"/>
</dbReference>
<dbReference type="GO" id="GO:0005829">
    <property type="term" value="C:cytosol"/>
    <property type="evidence" value="ECO:0007669"/>
    <property type="project" value="TreeGrafter"/>
</dbReference>
<evidence type="ECO:0000313" key="11">
    <source>
        <dbReference type="EMBL" id="KKQ46492.1"/>
    </source>
</evidence>
<dbReference type="GO" id="GO:0006436">
    <property type="term" value="P:tryptophanyl-tRNA aminoacylation"/>
    <property type="evidence" value="ECO:0007669"/>
    <property type="project" value="UniProtKB-UniRule"/>
</dbReference>
<dbReference type="Proteomes" id="UP000034430">
    <property type="component" value="Unassembled WGS sequence"/>
</dbReference>
<dbReference type="InterPro" id="IPR002306">
    <property type="entry name" value="Trp-tRNA-ligase"/>
</dbReference>
<dbReference type="FunFam" id="1.10.240.10:FF:000005">
    <property type="entry name" value="Tryptophan--tRNA ligase"/>
    <property type="match status" value="1"/>
</dbReference>
<gene>
    <name evidence="11" type="ORF">US65_C0038G0003</name>
</gene>
<keyword evidence="6 10" id="KW-0648">Protein biosynthesis</keyword>
<proteinExistence type="inferred from homology"/>
<comment type="similarity">
    <text evidence="1 10">Belongs to the class-I aminoacyl-tRNA synthetase family.</text>
</comment>
<dbReference type="GO" id="GO:0004830">
    <property type="term" value="F:tryptophan-tRNA ligase activity"/>
    <property type="evidence" value="ECO:0007669"/>
    <property type="project" value="UniProtKB-UniRule"/>
</dbReference>
<dbReference type="Gene3D" id="1.10.240.10">
    <property type="entry name" value="Tyrosyl-Transfer RNA Synthetase"/>
    <property type="match status" value="1"/>
</dbReference>
<protein>
    <recommendedName>
        <fullName evidence="2 9">Tryptophan--tRNA ligase</fullName>
        <ecNumber evidence="2 9">6.1.1.2</ecNumber>
    </recommendedName>
</protein>
<keyword evidence="3 10" id="KW-0436">Ligase</keyword>
<evidence type="ECO:0000256" key="8">
    <source>
        <dbReference type="ARBA" id="ARBA00049929"/>
    </source>
</evidence>
<dbReference type="InterPro" id="IPR002305">
    <property type="entry name" value="aa-tRNA-synth_Ic"/>
</dbReference>
<comment type="catalytic activity">
    <reaction evidence="8">
        <text>tRNA(Trp) + L-tryptophan + ATP = L-tryptophyl-tRNA(Trp) + AMP + diphosphate + H(+)</text>
        <dbReference type="Rhea" id="RHEA:24080"/>
        <dbReference type="Rhea" id="RHEA-COMP:9671"/>
        <dbReference type="Rhea" id="RHEA-COMP:9705"/>
        <dbReference type="ChEBI" id="CHEBI:15378"/>
        <dbReference type="ChEBI" id="CHEBI:30616"/>
        <dbReference type="ChEBI" id="CHEBI:33019"/>
        <dbReference type="ChEBI" id="CHEBI:57912"/>
        <dbReference type="ChEBI" id="CHEBI:78442"/>
        <dbReference type="ChEBI" id="CHEBI:78535"/>
        <dbReference type="ChEBI" id="CHEBI:456215"/>
        <dbReference type="EC" id="6.1.1.2"/>
    </reaction>
</comment>
<evidence type="ECO:0000256" key="4">
    <source>
        <dbReference type="ARBA" id="ARBA00022741"/>
    </source>
</evidence>
<dbReference type="PANTHER" id="PTHR43766:SF1">
    <property type="entry name" value="TRYPTOPHAN--TRNA LIGASE, MITOCHONDRIAL"/>
    <property type="match status" value="1"/>
</dbReference>
<dbReference type="AlphaFoldDB" id="A0A0G0HW25"/>
<dbReference type="SUPFAM" id="SSF52374">
    <property type="entry name" value="Nucleotidylyl transferase"/>
    <property type="match status" value="1"/>
</dbReference>
<dbReference type="Gene3D" id="3.40.50.620">
    <property type="entry name" value="HUPs"/>
    <property type="match status" value="1"/>
</dbReference>
<organism evidence="11 12">
    <name type="scientific">Candidatus Yanofskybacteria bacterium GW2011_GWC2_37_9</name>
    <dbReference type="NCBI Taxonomy" id="1619028"/>
    <lineage>
        <taxon>Bacteria</taxon>
        <taxon>Candidatus Yanofskyibacteriota</taxon>
    </lineage>
</organism>
<evidence type="ECO:0000256" key="10">
    <source>
        <dbReference type="RuleBase" id="RU363036"/>
    </source>
</evidence>
<sequence length="318" mass="36135">MSKKIFLSGVQPSGKPHIGNYFGAMKQFVDLQNDHNGYALIVDYHALHSLRNPKEMSQNIKNVLLDYLAIGLDPGKVTIFKQSDISEHTELTWIFDTIITMPYLMRAHAFKDAETKNKEIDVGTFNYPVLMAADILLYGPDLIPVGADQKQHVEIARDIAEKFNHTYGETFKLPSPMIMKDMAIVPGTDGRKMSKSYGNTIQLFAEYEEIKKAVMSIVTDSGEGIPKNVYAIHNLLRPVSELLPIYENKKGKYKELKEMLIEDLEKFIAPLRKRRKEFEKDVPKALAILKEGGEKAKKIASKKMKEIKEKIGVNVYEK</sequence>
<dbReference type="EC" id="6.1.1.2" evidence="2 9"/>
<dbReference type="GO" id="GO:0005524">
    <property type="term" value="F:ATP binding"/>
    <property type="evidence" value="ECO:0007669"/>
    <property type="project" value="UniProtKB-KW"/>
</dbReference>
<evidence type="ECO:0000256" key="1">
    <source>
        <dbReference type="ARBA" id="ARBA00005594"/>
    </source>
</evidence>